<feature type="transmembrane region" description="Helical" evidence="2">
    <location>
        <begin position="87"/>
        <end position="105"/>
    </location>
</feature>
<feature type="transmembrane region" description="Helical" evidence="2">
    <location>
        <begin position="278"/>
        <end position="302"/>
    </location>
</feature>
<keyword evidence="2" id="KW-0472">Membrane</keyword>
<dbReference type="EMBL" id="FNFB01000002">
    <property type="protein sequence ID" value="SDJ50167.1"/>
    <property type="molecule type" value="Genomic_DNA"/>
</dbReference>
<feature type="transmembrane region" description="Helical" evidence="2">
    <location>
        <begin position="12"/>
        <end position="40"/>
    </location>
</feature>
<dbReference type="RefSeq" id="WP_143021948.1">
    <property type="nucleotide sequence ID" value="NZ_FNFB01000002.1"/>
</dbReference>
<dbReference type="OrthoDB" id="2717873at2"/>
<protein>
    <submittedName>
        <fullName evidence="3">Uncharacterized protein</fullName>
    </submittedName>
</protein>
<evidence type="ECO:0000313" key="4">
    <source>
        <dbReference type="Proteomes" id="UP000198683"/>
    </source>
</evidence>
<feature type="transmembrane region" description="Helical" evidence="2">
    <location>
        <begin position="143"/>
        <end position="162"/>
    </location>
</feature>
<feature type="transmembrane region" description="Helical" evidence="2">
    <location>
        <begin position="60"/>
        <end position="80"/>
    </location>
</feature>
<dbReference type="Proteomes" id="UP000198683">
    <property type="component" value="Unassembled WGS sequence"/>
</dbReference>
<name>A0A1G8U8V5_9ACTN</name>
<evidence type="ECO:0000256" key="2">
    <source>
        <dbReference type="SAM" id="Phobius"/>
    </source>
</evidence>
<accession>A0A1G8U8V5</accession>
<reference evidence="3 4" key="1">
    <citation type="submission" date="2016-10" db="EMBL/GenBank/DDBJ databases">
        <authorList>
            <person name="de Groot N.N."/>
        </authorList>
    </citation>
    <scope>NUCLEOTIDE SEQUENCE [LARGE SCALE GENOMIC DNA]</scope>
    <source>
        <strain evidence="3 4">CGMCC 4.5681</strain>
    </source>
</reference>
<feature type="region of interest" description="Disordered" evidence="1">
    <location>
        <begin position="358"/>
        <end position="423"/>
    </location>
</feature>
<proteinExistence type="predicted"/>
<gene>
    <name evidence="3" type="ORF">SAMN05421874_10214</name>
</gene>
<feature type="compositionally biased region" description="Low complexity" evidence="1">
    <location>
        <begin position="384"/>
        <end position="405"/>
    </location>
</feature>
<organism evidence="3 4">
    <name type="scientific">Nonomuraea maritima</name>
    <dbReference type="NCBI Taxonomy" id="683260"/>
    <lineage>
        <taxon>Bacteria</taxon>
        <taxon>Bacillati</taxon>
        <taxon>Actinomycetota</taxon>
        <taxon>Actinomycetes</taxon>
        <taxon>Streptosporangiales</taxon>
        <taxon>Streptosporangiaceae</taxon>
        <taxon>Nonomuraea</taxon>
    </lineage>
</organism>
<evidence type="ECO:0000313" key="3">
    <source>
        <dbReference type="EMBL" id="SDJ50167.1"/>
    </source>
</evidence>
<dbReference type="STRING" id="683260.SAMN05421874_10214"/>
<keyword evidence="2" id="KW-0812">Transmembrane</keyword>
<dbReference type="AlphaFoldDB" id="A0A1G8U8V5"/>
<sequence>MRELMARWPSWVGYAAAGWSLGYGVLGLFWALGGGGFPFGRGDPDWEPGLSVLGEATGEGAAPLIAVLGVLGSLAGAAIARGVRRGRAVLLGFAWIAAVTLTVVVTDNRVLMLVAYAPVLVVFAFTGVPGGQPMSDLVSWPRVNLFVVLVGGLLWALAALAYQRRTAGVCVRCGRGEGDPARWATAEGARRWGVWAVAVAAAVPALYEASRFAWAAGVPLGITEEFWQWLDRSGLRWGGLFLSLMGLAGAVLTLGLVQRWGEVFPRWVWFRAGRPVPPMLAVVPASFVSVIVFSGGLAYWRLHVANGALGDWDMWAIWAPSLLWPLWGVALAAATLAYYLACPARHHRGGRDPYGGGCPVRAGGGRRRRHVAQREARRVRAGRPGRPAGGARWRAGGGPARARLAGQGGGPVVTAPTRRTGAA</sequence>
<keyword evidence="2" id="KW-1133">Transmembrane helix</keyword>
<feature type="transmembrane region" description="Helical" evidence="2">
    <location>
        <begin position="237"/>
        <end position="257"/>
    </location>
</feature>
<keyword evidence="4" id="KW-1185">Reference proteome</keyword>
<feature type="transmembrane region" description="Helical" evidence="2">
    <location>
        <begin position="322"/>
        <end position="341"/>
    </location>
</feature>
<evidence type="ECO:0000256" key="1">
    <source>
        <dbReference type="SAM" id="MobiDB-lite"/>
    </source>
</evidence>